<feature type="non-terminal residue" evidence="1">
    <location>
        <position position="1"/>
    </location>
</feature>
<dbReference type="Gene3D" id="2.60.40.10">
    <property type="entry name" value="Immunoglobulins"/>
    <property type="match status" value="1"/>
</dbReference>
<sequence>GRVNLEYKASSEGYKVNRPIHIINPTYDLSGNYRCQVATFNNEESRNKNMTIYVPVKKVDFKLVKPEDDTVNISCNAEGLFPTPEMTIFISKKQFHEIDSIKRYTSYTTNDTNGVYDISTTMTIGDEGLPSPTLFECELRIPGTNYTLMQSHTYYPGGSSHISVDQSVWILMLTIYVTFSKL</sequence>
<organism evidence="1">
    <name type="scientific">Clastoptera arizonana</name>
    <name type="common">Arizona spittle bug</name>
    <dbReference type="NCBI Taxonomy" id="38151"/>
    <lineage>
        <taxon>Eukaryota</taxon>
        <taxon>Metazoa</taxon>
        <taxon>Ecdysozoa</taxon>
        <taxon>Arthropoda</taxon>
        <taxon>Hexapoda</taxon>
        <taxon>Insecta</taxon>
        <taxon>Pterygota</taxon>
        <taxon>Neoptera</taxon>
        <taxon>Paraneoptera</taxon>
        <taxon>Hemiptera</taxon>
        <taxon>Auchenorrhyncha</taxon>
        <taxon>Cercopoidea</taxon>
        <taxon>Clastopteridae</taxon>
        <taxon>Clastoptera</taxon>
    </lineage>
</organism>
<dbReference type="AlphaFoldDB" id="A0A1B6DX91"/>
<dbReference type="InterPro" id="IPR036179">
    <property type="entry name" value="Ig-like_dom_sf"/>
</dbReference>
<evidence type="ECO:0000313" key="1">
    <source>
        <dbReference type="EMBL" id="JAS30304.1"/>
    </source>
</evidence>
<reference evidence="1" key="1">
    <citation type="submission" date="2015-12" db="EMBL/GenBank/DDBJ databases">
        <title>De novo transcriptome assembly of four potential Pierce s Disease insect vectors from Arizona vineyards.</title>
        <authorList>
            <person name="Tassone E.E."/>
        </authorList>
    </citation>
    <scope>NUCLEOTIDE SEQUENCE</scope>
</reference>
<dbReference type="EMBL" id="GEDC01006994">
    <property type="protein sequence ID" value="JAS30304.1"/>
    <property type="molecule type" value="Transcribed_RNA"/>
</dbReference>
<dbReference type="InterPro" id="IPR013783">
    <property type="entry name" value="Ig-like_fold"/>
</dbReference>
<name>A0A1B6DX91_9HEMI</name>
<proteinExistence type="predicted"/>
<gene>
    <name evidence="1" type="ORF">g.14549</name>
</gene>
<dbReference type="PANTHER" id="PTHR21261">
    <property type="entry name" value="BEAT PROTEIN"/>
    <property type="match status" value="1"/>
</dbReference>
<evidence type="ECO:0008006" key="2">
    <source>
        <dbReference type="Google" id="ProtNLM"/>
    </source>
</evidence>
<protein>
    <recommendedName>
        <fullName evidence="2">Ig-like domain-containing protein</fullName>
    </recommendedName>
</protein>
<accession>A0A1B6DX91</accession>
<dbReference type="SUPFAM" id="SSF48726">
    <property type="entry name" value="Immunoglobulin"/>
    <property type="match status" value="1"/>
</dbReference>
<dbReference type="PANTHER" id="PTHR21261:SF2">
    <property type="entry name" value="GH04238P-RELATED"/>
    <property type="match status" value="1"/>
</dbReference>